<accession>A0A0A2STG0</accession>
<dbReference type="STRING" id="1498499.EP47_03785"/>
<protein>
    <submittedName>
        <fullName evidence="4">Ribonuclease T</fullName>
    </submittedName>
</protein>
<dbReference type="Proteomes" id="UP000054422">
    <property type="component" value="Unassembled WGS sequence"/>
</dbReference>
<dbReference type="InterPro" id="IPR018188">
    <property type="entry name" value="RNase_T2_His_AS_1"/>
</dbReference>
<dbReference type="PANTHER" id="PTHR11240">
    <property type="entry name" value="RIBONUCLEASE T2"/>
    <property type="match status" value="1"/>
</dbReference>
<comment type="similarity">
    <text evidence="1 2">Belongs to the RNase T2 family.</text>
</comment>
<dbReference type="OrthoDB" id="4720638at2"/>
<dbReference type="InterPro" id="IPR036430">
    <property type="entry name" value="RNase_T2-like_sf"/>
</dbReference>
<comment type="caution">
    <text evidence="4">The sequence shown here is derived from an EMBL/GenBank/DDBJ whole genome shotgun (WGS) entry which is preliminary data.</text>
</comment>
<sequence length="324" mass="36286">MAKLITLLLLFCSLSLNASIPVNGIFEATKSCPAYLSKNNRSNPGNLVIQPNQKYQLKEINKSMPDWLRIQFSQQEPNNLRWVSIDCGTIEYTEKNPAFCDLSPGMADAYVLALSSQPGFCETYGYEIGKPECLKLTKSSYQTNHLILHGLWPNQEACGNNYGYCGVSPQKHHCDYPPLNLSSNVDKDLKKFMPSYHYGSCLERHEWNKHGSCQALSMDDYFSLAIRLTSEINDTEFGQYITKHSGETVPLGTLRELIKRSFGENNAGKITLSCKNDILVDVYIQLPALIPFNEPLGSLVDKAGNSKHQDYCSADIIISDFSSN</sequence>
<dbReference type="AlphaFoldDB" id="A0A0A2STG0"/>
<dbReference type="Gene3D" id="3.90.730.10">
    <property type="entry name" value="Ribonuclease T2-like"/>
    <property type="match status" value="1"/>
</dbReference>
<keyword evidence="5" id="KW-1185">Reference proteome</keyword>
<dbReference type="Pfam" id="PF00445">
    <property type="entry name" value="Ribonuclease_T2"/>
    <property type="match status" value="1"/>
</dbReference>
<reference evidence="4 5" key="1">
    <citation type="submission" date="2014-05" db="EMBL/GenBank/DDBJ databases">
        <authorList>
            <person name="Rizzardi K."/>
            <person name="Winiecka-Krusnell J."/>
            <person name="Ramliden M."/>
            <person name="Alm E."/>
            <person name="Andersson S."/>
            <person name="Byfors S."/>
        </authorList>
    </citation>
    <scope>NUCLEOTIDE SEQUENCE [LARGE SCALE GENOMIC DNA]</scope>
    <source>
        <strain evidence="4 5">LEGN</strain>
    </source>
</reference>
<evidence type="ECO:0000256" key="3">
    <source>
        <dbReference type="SAM" id="SignalP"/>
    </source>
</evidence>
<evidence type="ECO:0000256" key="2">
    <source>
        <dbReference type="RuleBase" id="RU004328"/>
    </source>
</evidence>
<name>A0A0A2STG0_9GAMM</name>
<dbReference type="PROSITE" id="PS00531">
    <property type="entry name" value="RNASE_T2_2"/>
    <property type="match status" value="1"/>
</dbReference>
<feature type="chain" id="PRO_5002004549" evidence="3">
    <location>
        <begin position="19"/>
        <end position="324"/>
    </location>
</feature>
<dbReference type="GO" id="GO:0003723">
    <property type="term" value="F:RNA binding"/>
    <property type="evidence" value="ECO:0007669"/>
    <property type="project" value="InterPro"/>
</dbReference>
<dbReference type="GO" id="GO:0006401">
    <property type="term" value="P:RNA catabolic process"/>
    <property type="evidence" value="ECO:0007669"/>
    <property type="project" value="UniProtKB-ARBA"/>
</dbReference>
<dbReference type="PANTHER" id="PTHR11240:SF22">
    <property type="entry name" value="RIBONUCLEASE T2"/>
    <property type="match status" value="1"/>
</dbReference>
<evidence type="ECO:0000313" key="5">
    <source>
        <dbReference type="Proteomes" id="UP000054422"/>
    </source>
</evidence>
<gene>
    <name evidence="4" type="ORF">EP47_03785</name>
</gene>
<dbReference type="SUPFAM" id="SSF55895">
    <property type="entry name" value="Ribonuclease Rh-like"/>
    <property type="match status" value="1"/>
</dbReference>
<feature type="signal peptide" evidence="3">
    <location>
        <begin position="1"/>
        <end position="18"/>
    </location>
</feature>
<dbReference type="RefSeq" id="WP_035887439.1">
    <property type="nucleotide sequence ID" value="NZ_JNCF01000006.1"/>
</dbReference>
<keyword evidence="3" id="KW-0732">Signal</keyword>
<dbReference type="InterPro" id="IPR033130">
    <property type="entry name" value="RNase_T2_His_AS_2"/>
</dbReference>
<evidence type="ECO:0000313" key="4">
    <source>
        <dbReference type="EMBL" id="KGP64052.1"/>
    </source>
</evidence>
<dbReference type="EMBL" id="JNCF01000006">
    <property type="protein sequence ID" value="KGP64052.1"/>
    <property type="molecule type" value="Genomic_DNA"/>
</dbReference>
<dbReference type="GO" id="GO:0033897">
    <property type="term" value="F:ribonuclease T2 activity"/>
    <property type="evidence" value="ECO:0007669"/>
    <property type="project" value="InterPro"/>
</dbReference>
<dbReference type="PROSITE" id="PS00530">
    <property type="entry name" value="RNASE_T2_1"/>
    <property type="match status" value="1"/>
</dbReference>
<evidence type="ECO:0000256" key="1">
    <source>
        <dbReference type="ARBA" id="ARBA00007469"/>
    </source>
</evidence>
<dbReference type="InterPro" id="IPR001568">
    <property type="entry name" value="RNase_T2-like"/>
</dbReference>
<proteinExistence type="inferred from homology"/>
<organism evidence="4 5">
    <name type="scientific">Legionella norrlandica</name>
    <dbReference type="NCBI Taxonomy" id="1498499"/>
    <lineage>
        <taxon>Bacteria</taxon>
        <taxon>Pseudomonadati</taxon>
        <taxon>Pseudomonadota</taxon>
        <taxon>Gammaproteobacteria</taxon>
        <taxon>Legionellales</taxon>
        <taxon>Legionellaceae</taxon>
        <taxon>Legionella</taxon>
    </lineage>
</organism>